<keyword evidence="1" id="KW-0560">Oxidoreductase</keyword>
<dbReference type="RefSeq" id="WP_331216196.1">
    <property type="nucleotide sequence ID" value="NZ_JAZGQK010000017.1"/>
</dbReference>
<dbReference type="PANTHER" id="PTHR13789">
    <property type="entry name" value="MONOOXYGENASE"/>
    <property type="match status" value="1"/>
</dbReference>
<evidence type="ECO:0000256" key="2">
    <source>
        <dbReference type="ARBA" id="ARBA00023033"/>
    </source>
</evidence>
<evidence type="ECO:0000256" key="1">
    <source>
        <dbReference type="ARBA" id="ARBA00023002"/>
    </source>
</evidence>
<sequence>MTDTRTALIIGGGIAGPVAALALRRAGIDATVYEAHAGTADGVGGALSIAPNGRNALAVVDADEAVRRIGVPMTAMVLQSGTGRHLAELGSPPDLPEMLLVWRTDLYRALYTEAVDRGIRIEHGRRLVGVTDTDTGVTAHFADGTTAEADILVGADGLRSTVRTLIDPAAPQPRHSGLISFGARLADSGLPSTGGRMFMVFGRRAFLGYQVLDDGSGGWFVNLPHREPMTAGQARQTSAVRWLEVLRETFADDDRTPALTLLRRTDPAELLVVGPMEDLPTVPTWHRGRVVLVGDAAHAPSSSSGQGASLAIESAVELARCLRDLPHREAFAGYERLRRPRVEKIVAAGARTNRNKAAGPVGRVLRDLLMPLFMRFATPERMSWQFGYRIDWEARVTTAHGLPTSEVRLT</sequence>
<organism evidence="4 5">
    <name type="scientific">Plantactinospora sonchi</name>
    <dbReference type="NCBI Taxonomy" id="1544735"/>
    <lineage>
        <taxon>Bacteria</taxon>
        <taxon>Bacillati</taxon>
        <taxon>Actinomycetota</taxon>
        <taxon>Actinomycetes</taxon>
        <taxon>Micromonosporales</taxon>
        <taxon>Micromonosporaceae</taxon>
        <taxon>Plantactinospora</taxon>
    </lineage>
</organism>
<dbReference type="EMBL" id="JAZGQK010000017">
    <property type="protein sequence ID" value="MEE6261102.1"/>
    <property type="molecule type" value="Genomic_DNA"/>
</dbReference>
<dbReference type="SUPFAM" id="SSF51905">
    <property type="entry name" value="FAD/NAD(P)-binding domain"/>
    <property type="match status" value="1"/>
</dbReference>
<evidence type="ECO:0000313" key="4">
    <source>
        <dbReference type="EMBL" id="MEE6261102.1"/>
    </source>
</evidence>
<feature type="domain" description="FAD-binding" evidence="3">
    <location>
        <begin position="284"/>
        <end position="347"/>
    </location>
</feature>
<dbReference type="InterPro" id="IPR002938">
    <property type="entry name" value="FAD-bd"/>
</dbReference>
<dbReference type="InterPro" id="IPR050493">
    <property type="entry name" value="FAD-dep_Monooxygenase_BioMet"/>
</dbReference>
<feature type="domain" description="FAD-binding" evidence="3">
    <location>
        <begin position="7"/>
        <end position="169"/>
    </location>
</feature>
<dbReference type="PRINTS" id="PR00420">
    <property type="entry name" value="RNGMNOXGNASE"/>
</dbReference>
<gene>
    <name evidence="4" type="ORF">V1633_21715</name>
</gene>
<dbReference type="Pfam" id="PF01494">
    <property type="entry name" value="FAD_binding_3"/>
    <property type="match status" value="2"/>
</dbReference>
<evidence type="ECO:0000259" key="3">
    <source>
        <dbReference type="Pfam" id="PF01494"/>
    </source>
</evidence>
<dbReference type="InterPro" id="IPR036188">
    <property type="entry name" value="FAD/NAD-bd_sf"/>
</dbReference>
<proteinExistence type="predicted"/>
<dbReference type="PANTHER" id="PTHR13789:SF309">
    <property type="entry name" value="PUTATIVE (AFU_ORTHOLOGUE AFUA_6G14510)-RELATED"/>
    <property type="match status" value="1"/>
</dbReference>
<keyword evidence="2" id="KW-0503">Monooxygenase</keyword>
<dbReference type="Gene3D" id="3.50.50.60">
    <property type="entry name" value="FAD/NAD(P)-binding domain"/>
    <property type="match status" value="1"/>
</dbReference>
<dbReference type="Proteomes" id="UP001332243">
    <property type="component" value="Unassembled WGS sequence"/>
</dbReference>
<evidence type="ECO:0000313" key="5">
    <source>
        <dbReference type="Proteomes" id="UP001332243"/>
    </source>
</evidence>
<name>A0ABU7RX53_9ACTN</name>
<protein>
    <submittedName>
        <fullName evidence="4">NAD(P)/FAD-dependent oxidoreductase</fullName>
    </submittedName>
</protein>
<reference evidence="4 5" key="1">
    <citation type="submission" date="2024-01" db="EMBL/GenBank/DDBJ databases">
        <title>Genome insights into Plantactinospora sonchi sp. nov.</title>
        <authorList>
            <person name="Wang L."/>
        </authorList>
    </citation>
    <scope>NUCLEOTIDE SEQUENCE [LARGE SCALE GENOMIC DNA]</scope>
    <source>
        <strain evidence="4 5">NEAU-QY2</strain>
    </source>
</reference>
<accession>A0ABU7RX53</accession>
<keyword evidence="5" id="KW-1185">Reference proteome</keyword>
<comment type="caution">
    <text evidence="4">The sequence shown here is derived from an EMBL/GenBank/DDBJ whole genome shotgun (WGS) entry which is preliminary data.</text>
</comment>